<evidence type="ECO:0000313" key="2">
    <source>
        <dbReference type="Proteomes" id="UP000049472"/>
    </source>
</evidence>
<gene>
    <name evidence="1" type="ORF">T1815_01061</name>
</gene>
<sequence length="112" mass="13469">MLWTMQMLQDSQWDGCRKETDYYEKSYGSRRNSDFRDTQVDIKDNSWSFEAGLRTCQNNSSSIRYGGKDISFIRKNGHILRGGERMQVKGLFLNYKKNRRLMQYFFKLRELV</sequence>
<evidence type="ECO:0000313" key="1">
    <source>
        <dbReference type="EMBL" id="CRL42186.1"/>
    </source>
</evidence>
<accession>A0A0M6WX81</accession>
<proteinExistence type="predicted"/>
<name>A0A0M6WX81_9FIRM</name>
<dbReference type="Proteomes" id="UP000049472">
    <property type="component" value="Unassembled WGS sequence"/>
</dbReference>
<dbReference type="AlphaFoldDB" id="A0A0M6WX81"/>
<keyword evidence="2" id="KW-1185">Reference proteome</keyword>
<organism evidence="1 2">
    <name type="scientific">Agathobacter rectalis</name>
    <dbReference type="NCBI Taxonomy" id="39491"/>
    <lineage>
        <taxon>Bacteria</taxon>
        <taxon>Bacillati</taxon>
        <taxon>Bacillota</taxon>
        <taxon>Clostridia</taxon>
        <taxon>Lachnospirales</taxon>
        <taxon>Lachnospiraceae</taxon>
        <taxon>Agathobacter</taxon>
    </lineage>
</organism>
<dbReference type="EMBL" id="CVRQ01000058">
    <property type="protein sequence ID" value="CRL42186.1"/>
    <property type="molecule type" value="Genomic_DNA"/>
</dbReference>
<protein>
    <submittedName>
        <fullName evidence="1">Uncharacterized protein</fullName>
    </submittedName>
</protein>
<reference evidence="2" key="1">
    <citation type="submission" date="2015-05" db="EMBL/GenBank/DDBJ databases">
        <authorList>
            <consortium name="Pathogen Informatics"/>
        </authorList>
    </citation>
    <scope>NUCLEOTIDE SEQUENCE [LARGE SCALE GENOMIC DNA]</scope>
    <source>
        <strain evidence="2">T1-815</strain>
    </source>
</reference>